<reference evidence="1" key="1">
    <citation type="submission" date="2020-06" db="EMBL/GenBank/DDBJ databases">
        <title>WGS assembly of Ceratodon purpureus strain R40.</title>
        <authorList>
            <person name="Carey S.B."/>
            <person name="Jenkins J."/>
            <person name="Shu S."/>
            <person name="Lovell J.T."/>
            <person name="Sreedasyam A."/>
            <person name="Maumus F."/>
            <person name="Tiley G.P."/>
            <person name="Fernandez-Pozo N."/>
            <person name="Barry K."/>
            <person name="Chen C."/>
            <person name="Wang M."/>
            <person name="Lipzen A."/>
            <person name="Daum C."/>
            <person name="Saski C.A."/>
            <person name="Payton A.C."/>
            <person name="Mcbreen J.C."/>
            <person name="Conrad R.E."/>
            <person name="Kollar L.M."/>
            <person name="Olsson S."/>
            <person name="Huttunen S."/>
            <person name="Landis J.B."/>
            <person name="Wickett N.J."/>
            <person name="Johnson M.G."/>
            <person name="Rensing S.A."/>
            <person name="Grimwood J."/>
            <person name="Schmutz J."/>
            <person name="Mcdaniel S.F."/>
        </authorList>
    </citation>
    <scope>NUCLEOTIDE SEQUENCE</scope>
    <source>
        <strain evidence="1">R40</strain>
    </source>
</reference>
<keyword evidence="2" id="KW-1185">Reference proteome</keyword>
<gene>
    <name evidence="1" type="ORF">KC19_VG223000</name>
</gene>
<name>A0A8T0HT10_CERPU</name>
<dbReference type="Proteomes" id="UP000822688">
    <property type="component" value="Chromosome V"/>
</dbReference>
<protein>
    <submittedName>
        <fullName evidence="1">Uncharacterized protein</fullName>
    </submittedName>
</protein>
<comment type="caution">
    <text evidence="1">The sequence shown here is derived from an EMBL/GenBank/DDBJ whole genome shotgun (WGS) entry which is preliminary data.</text>
</comment>
<proteinExistence type="predicted"/>
<evidence type="ECO:0000313" key="2">
    <source>
        <dbReference type="Proteomes" id="UP000822688"/>
    </source>
</evidence>
<sequence>MSKNLLRLCIGTRRQGLKLCLLLTTMRTNFLASFSARPRKTLQGSHIFWNIVYCVALDNIP</sequence>
<dbReference type="EMBL" id="CM026426">
    <property type="protein sequence ID" value="KAG0573937.1"/>
    <property type="molecule type" value="Genomic_DNA"/>
</dbReference>
<dbReference type="AlphaFoldDB" id="A0A8T0HT10"/>
<accession>A0A8T0HT10</accession>
<evidence type="ECO:0000313" key="1">
    <source>
        <dbReference type="EMBL" id="KAG0573937.1"/>
    </source>
</evidence>
<organism evidence="1 2">
    <name type="scientific">Ceratodon purpureus</name>
    <name type="common">Fire moss</name>
    <name type="synonym">Dicranum purpureum</name>
    <dbReference type="NCBI Taxonomy" id="3225"/>
    <lineage>
        <taxon>Eukaryota</taxon>
        <taxon>Viridiplantae</taxon>
        <taxon>Streptophyta</taxon>
        <taxon>Embryophyta</taxon>
        <taxon>Bryophyta</taxon>
        <taxon>Bryophytina</taxon>
        <taxon>Bryopsida</taxon>
        <taxon>Dicranidae</taxon>
        <taxon>Pseudoditrichales</taxon>
        <taxon>Ditrichaceae</taxon>
        <taxon>Ceratodon</taxon>
    </lineage>
</organism>